<organism evidence="1">
    <name type="scientific">uncultured bacterium A1Q1_fos_1050</name>
    <dbReference type="NCBI Taxonomy" id="1256538"/>
    <lineage>
        <taxon>Bacteria</taxon>
        <taxon>environmental samples</taxon>
    </lineage>
</organism>
<name>L7VUK3_9BACT</name>
<accession>L7VUK3</accession>
<sequence>MRRSHLAHALSQALIAVYDHAMDSREIISRPMKGLETGGYLAMRERRIVLVKKLPERW</sequence>
<evidence type="ECO:0000313" key="1">
    <source>
        <dbReference type="EMBL" id="AGC70941.1"/>
    </source>
</evidence>
<dbReference type="AlphaFoldDB" id="L7VUK3"/>
<reference evidence="1" key="1">
    <citation type="submission" date="2012-09" db="EMBL/GenBank/DDBJ databases">
        <title>Metagenomic Characterization of a Microbial Community in Wastewater Detects High Levels of Antibiotic Resistance.</title>
        <authorList>
            <person name="Abrams M."/>
            <person name="Caldwell A."/>
            <person name="Vandaei E."/>
            <person name="Lee W."/>
            <person name="Perrott J."/>
            <person name="Khan S.Y."/>
            <person name="Ta J."/>
            <person name="Romero D."/>
            <person name="Nguyen V."/>
            <person name="Pourmand N."/>
            <person name="Ouverney C.C."/>
        </authorList>
    </citation>
    <scope>NUCLEOTIDE SEQUENCE</scope>
</reference>
<proteinExistence type="predicted"/>
<dbReference type="EMBL" id="JX649857">
    <property type="protein sequence ID" value="AGC70941.1"/>
    <property type="molecule type" value="Genomic_DNA"/>
</dbReference>
<protein>
    <submittedName>
        <fullName evidence="1">Uncharacterized protein</fullName>
    </submittedName>
</protein>